<dbReference type="FunFam" id="3.30.565.10:FF:000016">
    <property type="entry name" value="Chemotaxis protein CheA, putative"/>
    <property type="match status" value="1"/>
</dbReference>
<evidence type="ECO:0000256" key="6">
    <source>
        <dbReference type="ARBA" id="ARBA00022777"/>
    </source>
</evidence>
<dbReference type="SUPFAM" id="SSF50341">
    <property type="entry name" value="CheW-like"/>
    <property type="match status" value="1"/>
</dbReference>
<dbReference type="InterPro" id="IPR008207">
    <property type="entry name" value="Sig_transdc_His_kin_Hpt_dom"/>
</dbReference>
<dbReference type="SMART" id="SM00073">
    <property type="entry name" value="HPT"/>
    <property type="match status" value="1"/>
</dbReference>
<dbReference type="Pfam" id="PF02895">
    <property type="entry name" value="H-kinase_dim"/>
    <property type="match status" value="1"/>
</dbReference>
<evidence type="ECO:0000256" key="8">
    <source>
        <dbReference type="ARBA" id="ARBA00035100"/>
    </source>
</evidence>
<dbReference type="OrthoDB" id="9803176at2"/>
<dbReference type="InterPro" id="IPR037006">
    <property type="entry name" value="CheA-like_homodim_sf"/>
</dbReference>
<dbReference type="InterPro" id="IPR036097">
    <property type="entry name" value="HisK_dim/P_sf"/>
</dbReference>
<comment type="caution">
    <text evidence="13">The sequence shown here is derived from an EMBL/GenBank/DDBJ whole genome shotgun (WGS) entry which is preliminary data.</text>
</comment>
<reference evidence="14" key="1">
    <citation type="submission" date="2018-07" db="EMBL/GenBank/DDBJ databases">
        <authorList>
            <person name="Safronova V.I."/>
            <person name="Chirak E.R."/>
            <person name="Sazanova A.L."/>
        </authorList>
    </citation>
    <scope>NUCLEOTIDE SEQUENCE [LARGE SCALE GENOMIC DNA]</scope>
    <source>
        <strain evidence="14">RCAM04685</strain>
    </source>
</reference>
<dbReference type="InterPro" id="IPR036641">
    <property type="entry name" value="HPT_dom_sf"/>
</dbReference>
<dbReference type="GO" id="GO:0000155">
    <property type="term" value="F:phosphorelay sensor kinase activity"/>
    <property type="evidence" value="ECO:0007669"/>
    <property type="project" value="InterPro"/>
</dbReference>
<evidence type="ECO:0000256" key="4">
    <source>
        <dbReference type="ARBA" id="ARBA00022553"/>
    </source>
</evidence>
<organism evidence="13 14">
    <name type="scientific">Bosea caraganae</name>
    <dbReference type="NCBI Taxonomy" id="2763117"/>
    <lineage>
        <taxon>Bacteria</taxon>
        <taxon>Pseudomonadati</taxon>
        <taxon>Pseudomonadota</taxon>
        <taxon>Alphaproteobacteria</taxon>
        <taxon>Hyphomicrobiales</taxon>
        <taxon>Boseaceae</taxon>
        <taxon>Bosea</taxon>
    </lineage>
</organism>
<feature type="domain" description="HPt" evidence="12">
    <location>
        <begin position="1"/>
        <end position="104"/>
    </location>
</feature>
<dbReference type="EMBL" id="QQTP01000010">
    <property type="protein sequence ID" value="RDJ22614.1"/>
    <property type="molecule type" value="Genomic_DNA"/>
</dbReference>
<dbReference type="EC" id="2.7.13.3" evidence="2"/>
<sequence>MDDLLAQFVIEATELTQQAAEDLLALDQEPGNRAKLDSAFRAIHTLKGSVGLFDLAPMQSALHAAEDVLGVAIKDDAELDPARIDPMLAVIEWIDRCVQQLRGVGVLPSTAADEGANLVLSLASGRAVAPLPPTMTGGAFPQWAARLFEAHPPSRGEGAIALRYAPAPECFFNGDDPVALMAAVPGVIYAQVVTREDWPAPTKLDPFRSNLIFEGISTAKRADIEAVFRLIPDQIAIAQDAAPAPREIPAESGEPTARTIRVDLARMDDIVALVGELVTAKNGMSALAAQAEALEGGLALSRNVAAAQQDLGRLINQLQRAATDVRMVPLGGTLRRLARLAREISGQTGKPLQLDVAGSEIEADKTIVDGLYEPLLHIIRNAVDHGIEPEDERQVAGKPAKGMISVSARQVGHRIELQVGDDGRGIDPERIRSVALARGMISADAAATLAEKDSLELLFIPGFSTSDAVSDLSGRGVGMDAVRAAVHRLGGKVAISSTAGKGTTITLSLPTSFTMSRVMLVHIAGEQYGVPMQAIAETVKIPAHAIVRVRSGEAFVLRDRTIPIVRLGDILGRAAAARLDELVLILELGTAVVGLVVDGVGERFETLLRPPAGLLKSVSGVLGTTVQGDGRIVMVLDLEALLA</sequence>
<feature type="domain" description="Histidine kinase" evidence="10">
    <location>
        <begin position="309"/>
        <end position="513"/>
    </location>
</feature>
<dbReference type="SUPFAM" id="SSF55874">
    <property type="entry name" value="ATPase domain of HSP90 chaperone/DNA topoisomerase II/histidine kinase"/>
    <property type="match status" value="1"/>
</dbReference>
<evidence type="ECO:0000259" key="11">
    <source>
        <dbReference type="PROSITE" id="PS50851"/>
    </source>
</evidence>
<keyword evidence="5" id="KW-0808">Transferase</keyword>
<dbReference type="GO" id="GO:0006935">
    <property type="term" value="P:chemotaxis"/>
    <property type="evidence" value="ECO:0007669"/>
    <property type="project" value="InterPro"/>
</dbReference>
<evidence type="ECO:0000256" key="2">
    <source>
        <dbReference type="ARBA" id="ARBA00012438"/>
    </source>
</evidence>
<feature type="domain" description="CheW-like" evidence="11">
    <location>
        <begin position="515"/>
        <end position="643"/>
    </location>
</feature>
<dbReference type="RefSeq" id="WP_114830944.1">
    <property type="nucleotide sequence ID" value="NZ_QQTO01000042.1"/>
</dbReference>
<comment type="catalytic activity">
    <reaction evidence="1">
        <text>ATP + protein L-histidine = ADP + protein N-phospho-L-histidine.</text>
        <dbReference type="EC" id="2.7.13.3"/>
    </reaction>
</comment>
<dbReference type="SMART" id="SM00387">
    <property type="entry name" value="HATPase_c"/>
    <property type="match status" value="1"/>
</dbReference>
<keyword evidence="4 9" id="KW-0597">Phosphoprotein</keyword>
<keyword evidence="7" id="KW-0902">Two-component regulatory system</keyword>
<dbReference type="InterPro" id="IPR051315">
    <property type="entry name" value="Bact_Chemotaxis_CheA"/>
</dbReference>
<dbReference type="Pfam" id="PF01584">
    <property type="entry name" value="CheW"/>
    <property type="match status" value="1"/>
</dbReference>
<evidence type="ECO:0000259" key="12">
    <source>
        <dbReference type="PROSITE" id="PS50894"/>
    </source>
</evidence>
<dbReference type="Gene3D" id="3.30.565.10">
    <property type="entry name" value="Histidine kinase-like ATPase, C-terminal domain"/>
    <property type="match status" value="1"/>
</dbReference>
<evidence type="ECO:0000313" key="13">
    <source>
        <dbReference type="EMBL" id="RDJ22614.1"/>
    </source>
</evidence>
<dbReference type="PROSITE" id="PS50109">
    <property type="entry name" value="HIS_KIN"/>
    <property type="match status" value="1"/>
</dbReference>
<dbReference type="InterPro" id="IPR003594">
    <property type="entry name" value="HATPase_dom"/>
</dbReference>
<dbReference type="PRINTS" id="PR00344">
    <property type="entry name" value="BCTRLSENSOR"/>
</dbReference>
<evidence type="ECO:0000259" key="10">
    <source>
        <dbReference type="PROSITE" id="PS50109"/>
    </source>
</evidence>
<dbReference type="Gene3D" id="1.10.287.560">
    <property type="entry name" value="Histidine kinase CheA-like, homodimeric domain"/>
    <property type="match status" value="1"/>
</dbReference>
<evidence type="ECO:0000256" key="5">
    <source>
        <dbReference type="ARBA" id="ARBA00022679"/>
    </source>
</evidence>
<proteinExistence type="predicted"/>
<evidence type="ECO:0000313" key="14">
    <source>
        <dbReference type="Proteomes" id="UP000255207"/>
    </source>
</evidence>
<dbReference type="PANTHER" id="PTHR43395:SF1">
    <property type="entry name" value="CHEMOTAXIS PROTEIN CHEA"/>
    <property type="match status" value="1"/>
</dbReference>
<accession>A0A370L330</accession>
<protein>
    <recommendedName>
        <fullName evidence="3">Chemotaxis protein CheA</fullName>
        <ecNumber evidence="2">2.7.13.3</ecNumber>
    </recommendedName>
</protein>
<dbReference type="InterPro" id="IPR004358">
    <property type="entry name" value="Sig_transdc_His_kin-like_C"/>
</dbReference>
<comment type="function">
    <text evidence="8">Involved in the transmission of sensory signals from the chemoreceptors to the flagellar motors. CheA is autophosphorylated; it can transfer its phosphate group to either CheB or CheY.</text>
</comment>
<dbReference type="PROSITE" id="PS50894">
    <property type="entry name" value="HPT"/>
    <property type="match status" value="1"/>
</dbReference>
<dbReference type="GO" id="GO:0005737">
    <property type="term" value="C:cytoplasm"/>
    <property type="evidence" value="ECO:0007669"/>
    <property type="project" value="InterPro"/>
</dbReference>
<dbReference type="AlphaFoldDB" id="A0A370L330"/>
<evidence type="ECO:0000256" key="3">
    <source>
        <dbReference type="ARBA" id="ARBA00021495"/>
    </source>
</evidence>
<dbReference type="InterPro" id="IPR002545">
    <property type="entry name" value="CheW-lke_dom"/>
</dbReference>
<dbReference type="InterPro" id="IPR004105">
    <property type="entry name" value="CheA-like_dim"/>
</dbReference>
<gene>
    <name evidence="13" type="ORF">DWE98_19495</name>
</gene>
<keyword evidence="14" id="KW-1185">Reference proteome</keyword>
<dbReference type="Pfam" id="PF02518">
    <property type="entry name" value="HATPase_c"/>
    <property type="match status" value="1"/>
</dbReference>
<evidence type="ECO:0000256" key="1">
    <source>
        <dbReference type="ARBA" id="ARBA00000085"/>
    </source>
</evidence>
<dbReference type="Gene3D" id="1.20.120.160">
    <property type="entry name" value="HPT domain"/>
    <property type="match status" value="1"/>
</dbReference>
<dbReference type="SMART" id="SM01231">
    <property type="entry name" value="H-kinase_dim"/>
    <property type="match status" value="1"/>
</dbReference>
<dbReference type="Gene3D" id="2.30.30.40">
    <property type="entry name" value="SH3 Domains"/>
    <property type="match status" value="1"/>
</dbReference>
<dbReference type="SUPFAM" id="SSF47384">
    <property type="entry name" value="Homodimeric domain of signal transducing histidine kinase"/>
    <property type="match status" value="1"/>
</dbReference>
<dbReference type="Pfam" id="PF01627">
    <property type="entry name" value="Hpt"/>
    <property type="match status" value="1"/>
</dbReference>
<name>A0A370L330_9HYPH</name>
<dbReference type="SMART" id="SM00260">
    <property type="entry name" value="CheW"/>
    <property type="match status" value="1"/>
</dbReference>
<dbReference type="PANTHER" id="PTHR43395">
    <property type="entry name" value="SENSOR HISTIDINE KINASE CHEA"/>
    <property type="match status" value="1"/>
</dbReference>
<dbReference type="Proteomes" id="UP000255207">
    <property type="component" value="Unassembled WGS sequence"/>
</dbReference>
<dbReference type="InterPro" id="IPR005467">
    <property type="entry name" value="His_kinase_dom"/>
</dbReference>
<dbReference type="SUPFAM" id="SSF47226">
    <property type="entry name" value="Histidine-containing phosphotransfer domain, HPT domain"/>
    <property type="match status" value="1"/>
</dbReference>
<dbReference type="CDD" id="cd00088">
    <property type="entry name" value="HPT"/>
    <property type="match status" value="1"/>
</dbReference>
<feature type="modified residue" description="Phosphohistidine" evidence="9">
    <location>
        <position position="44"/>
    </location>
</feature>
<evidence type="ECO:0000256" key="9">
    <source>
        <dbReference type="PROSITE-ProRule" id="PRU00110"/>
    </source>
</evidence>
<dbReference type="InterPro" id="IPR036061">
    <property type="entry name" value="CheW-like_dom_sf"/>
</dbReference>
<dbReference type="InterPro" id="IPR036890">
    <property type="entry name" value="HATPase_C_sf"/>
</dbReference>
<evidence type="ECO:0000256" key="7">
    <source>
        <dbReference type="ARBA" id="ARBA00023012"/>
    </source>
</evidence>
<keyword evidence="6" id="KW-0418">Kinase</keyword>
<dbReference type="PROSITE" id="PS50851">
    <property type="entry name" value="CHEW"/>
    <property type="match status" value="1"/>
</dbReference>